<dbReference type="OrthoDB" id="8068875at2759"/>
<comment type="catalytic activity">
    <reaction evidence="1">
        <text>S-ubiquitinyl-[E2 ubiquitin-conjugating enzyme]-L-cysteine + [acceptor protein]-L-lysine = [E2 ubiquitin-conjugating enzyme]-L-cysteine + N(6)-ubiquitinyl-[acceptor protein]-L-lysine.</text>
        <dbReference type="EC" id="2.3.2.26"/>
    </reaction>
</comment>
<feature type="compositionally biased region" description="Polar residues" evidence="6">
    <location>
        <begin position="1"/>
        <end position="10"/>
    </location>
</feature>
<keyword evidence="9" id="KW-1185">Reference proteome</keyword>
<evidence type="ECO:0000259" key="7">
    <source>
        <dbReference type="PROSITE" id="PS50237"/>
    </source>
</evidence>
<evidence type="ECO:0000313" key="9">
    <source>
        <dbReference type="Proteomes" id="UP000073492"/>
    </source>
</evidence>
<dbReference type="Gene3D" id="3.90.1750.10">
    <property type="entry name" value="Hect, E3 ligase catalytic domains"/>
    <property type="match status" value="1"/>
</dbReference>
<proteinExistence type="predicted"/>
<dbReference type="AlphaFoldDB" id="A0A139HRK4"/>
<protein>
    <recommendedName>
        <fullName evidence="2">HECT-type E3 ubiquitin transferase</fullName>
        <ecNumber evidence="2">2.3.2.26</ecNumber>
    </recommendedName>
</protein>
<feature type="region of interest" description="Disordered" evidence="6">
    <location>
        <begin position="1"/>
        <end position="62"/>
    </location>
</feature>
<dbReference type="SMART" id="SM00119">
    <property type="entry name" value="HECTc"/>
    <property type="match status" value="1"/>
</dbReference>
<dbReference type="InterPro" id="IPR000569">
    <property type="entry name" value="HECT_dom"/>
</dbReference>
<dbReference type="Pfam" id="PF00632">
    <property type="entry name" value="HECT"/>
    <property type="match status" value="1"/>
</dbReference>
<feature type="compositionally biased region" description="Acidic residues" evidence="6">
    <location>
        <begin position="625"/>
        <end position="638"/>
    </location>
</feature>
<dbReference type="PANTHER" id="PTHR45700:SF2">
    <property type="entry name" value="UBIQUITIN-PROTEIN LIGASE E3C"/>
    <property type="match status" value="1"/>
</dbReference>
<evidence type="ECO:0000256" key="2">
    <source>
        <dbReference type="ARBA" id="ARBA00012485"/>
    </source>
</evidence>
<evidence type="ECO:0000313" key="8">
    <source>
        <dbReference type="EMBL" id="KXT05066.1"/>
    </source>
</evidence>
<dbReference type="CDD" id="cd00078">
    <property type="entry name" value="HECTc"/>
    <property type="match status" value="1"/>
</dbReference>
<evidence type="ECO:0000256" key="4">
    <source>
        <dbReference type="ARBA" id="ARBA00022786"/>
    </source>
</evidence>
<dbReference type="PROSITE" id="PS50096">
    <property type="entry name" value="IQ"/>
    <property type="match status" value="1"/>
</dbReference>
<evidence type="ECO:0000256" key="6">
    <source>
        <dbReference type="SAM" id="MobiDB-lite"/>
    </source>
</evidence>
<name>A0A139HRK4_9PEZI</name>
<dbReference type="PANTHER" id="PTHR45700">
    <property type="entry name" value="UBIQUITIN-PROTEIN LIGASE E3C"/>
    <property type="match status" value="1"/>
</dbReference>
<dbReference type="Gene3D" id="3.30.2160.10">
    <property type="entry name" value="Hect, E3 ligase catalytic domain"/>
    <property type="match status" value="1"/>
</dbReference>
<organism evidence="8 9">
    <name type="scientific">Pseudocercospora musae</name>
    <dbReference type="NCBI Taxonomy" id="113226"/>
    <lineage>
        <taxon>Eukaryota</taxon>
        <taxon>Fungi</taxon>
        <taxon>Dikarya</taxon>
        <taxon>Ascomycota</taxon>
        <taxon>Pezizomycotina</taxon>
        <taxon>Dothideomycetes</taxon>
        <taxon>Dothideomycetidae</taxon>
        <taxon>Mycosphaerellales</taxon>
        <taxon>Mycosphaerellaceae</taxon>
        <taxon>Pseudocercospora</taxon>
    </lineage>
</organism>
<accession>A0A139HRK4</accession>
<dbReference type="InterPro" id="IPR035983">
    <property type="entry name" value="Hect_E3_ubiquitin_ligase"/>
</dbReference>
<feature type="domain" description="HECT" evidence="7">
    <location>
        <begin position="762"/>
        <end position="1143"/>
    </location>
</feature>
<dbReference type="InterPro" id="IPR044611">
    <property type="entry name" value="E3A/B/C-like"/>
</dbReference>
<dbReference type="FunFam" id="3.30.2410.10:FF:000011">
    <property type="entry name" value="Putative Ubiquitin-protein ligase E3C"/>
    <property type="match status" value="1"/>
</dbReference>
<dbReference type="GO" id="GO:0006511">
    <property type="term" value="P:ubiquitin-dependent protein catabolic process"/>
    <property type="evidence" value="ECO:0007669"/>
    <property type="project" value="TreeGrafter"/>
</dbReference>
<sequence length="1143" mass="128945">MMYQTFSGTSRRPRQVNLSGRPGNPFAKSNGSTGGGASGAQQAVASAQQDRIHRQIQRERTQAASKVQKTFRGHSSRRRTFKIWRQVWDEQEERANGAYSTADESLGQLRRLLLFFSPRREPSDVKRLAWYGTRQITTSDTVQCKGEEWSRAYSKLQRACIAALRARVQPDRDNDRTVLGILTFAARQTSFSSEDAVSYYEALTSSGADLPRDSLQGALLAPLQSRAAYEGLAVLLARPLDQETASLLRTAIDAEALSEAVTSCLAQVPSFTSRARVLQRELSTRSRIWLLGNLISLIENRSSLAFMSAVSQLLGSLADSVDFESTPLDLDNSAYDNGILASVQSGLPLNNFMQKQVDSLLDQKSIRNLLVGKQNLSGDRDAQALAGYALTLLRCFPRRSDEIRMWLHLGPTRVDSPSPTTYLWHATQQTQVFSDIWSSSRGVVQLLRNRTSSSRERDDWTIILVFLEMFSFDLKIMDDEEFMGKSPVSKRNSAVPVPDVAHLVTFLKNLGFTLVYDAGSLNNSDALPARDQGSLFATKSRFGNAPPSNDSSTNNSPLLIAQLPGLTVDYLKGVVTSLLRAVYERDSRRNFLPKGHWLMTERFNMDAFTQDVVIEEESRHVIQQQEDEDKDEDSDDDFNDRFDTPRTGASSYARVLRSQEARARAQRKASRRRYLESMAPKLEILQNMPFFIPFRTRVEIFRQFVRLDQEKRRFGTTDPDLWRQQMMFQPQQGPPRDLLARHHAKVKRTQEFQDAYEQFYDLGADLKEPIQITFLDQWDMPEAGIDGGGVTKEFLTSVISQAFDQDPTASGHRFFVENEEHLLYPNPTIFEDLKLQHQLYGFSERSPEVAEACRDLGRQYEFLGRIIGKCLYEGILVDVSFAGFFLKKWALTGGAGSARSESHYRPNINDLRELDEGLYRGLLQVKNADNAEELGMTFSVNDEVGPPDGKRVVEVDLVPHGGNIAVTNENRLQYINQIAAYRLARQAFQQTRMFLRGLGDIIQPSWLSMFNQSELQTLIGGAAAGIDVNDLRRNTQYGGTYVIGNDGMEHPSVQMFWNVMQKMEDQDRRKVLKFVTSTPRGPLLGFDHLNPRFSIRDSGSDENRYPTTSTCVNLLKLPMYKSEAVLREKLLAAVNSGAGFDLS</sequence>
<dbReference type="Proteomes" id="UP000073492">
    <property type="component" value="Unassembled WGS sequence"/>
</dbReference>
<evidence type="ECO:0000256" key="5">
    <source>
        <dbReference type="PROSITE-ProRule" id="PRU00104"/>
    </source>
</evidence>
<keyword evidence="4 5" id="KW-0833">Ubl conjugation pathway</keyword>
<gene>
    <name evidence="8" type="ORF">AC579_1019</name>
</gene>
<feature type="active site" description="Glycyl thioester intermediate" evidence="5">
    <location>
        <position position="1111"/>
    </location>
</feature>
<comment type="caution">
    <text evidence="8">The sequence shown here is derived from an EMBL/GenBank/DDBJ whole genome shotgun (WGS) entry which is preliminary data.</text>
</comment>
<feature type="compositionally biased region" description="Low complexity" evidence="6">
    <location>
        <begin position="39"/>
        <end position="49"/>
    </location>
</feature>
<reference evidence="8 9" key="1">
    <citation type="submission" date="2015-07" db="EMBL/GenBank/DDBJ databases">
        <title>Comparative genomics of the Sigatoka disease complex on banana suggests a link between parallel evolutionary changes in Pseudocercospora fijiensis and Pseudocercospora eumusae and increased virulence on the banana host.</title>
        <authorList>
            <person name="Chang T.-C."/>
            <person name="Salvucci A."/>
            <person name="Crous P.W."/>
            <person name="Stergiopoulos I."/>
        </authorList>
    </citation>
    <scope>NUCLEOTIDE SEQUENCE [LARGE SCALE GENOMIC DNA]</scope>
    <source>
        <strain evidence="8 9">CBS 116634</strain>
    </source>
</reference>
<feature type="region of interest" description="Disordered" evidence="6">
    <location>
        <begin position="622"/>
        <end position="659"/>
    </location>
</feature>
<feature type="compositionally biased region" description="Basic and acidic residues" evidence="6">
    <location>
        <begin position="50"/>
        <end position="61"/>
    </location>
</feature>
<evidence type="ECO:0000256" key="1">
    <source>
        <dbReference type="ARBA" id="ARBA00000885"/>
    </source>
</evidence>
<dbReference type="GO" id="GO:0000209">
    <property type="term" value="P:protein polyubiquitination"/>
    <property type="evidence" value="ECO:0007669"/>
    <property type="project" value="InterPro"/>
</dbReference>
<dbReference type="FunFam" id="3.30.2160.10:FF:000002">
    <property type="entry name" value="Putative Ubiquitin-protein ligase E3C"/>
    <property type="match status" value="1"/>
</dbReference>
<dbReference type="STRING" id="113226.A0A139HRK4"/>
<keyword evidence="3" id="KW-0808">Transferase</keyword>
<dbReference type="PROSITE" id="PS50237">
    <property type="entry name" value="HECT"/>
    <property type="match status" value="1"/>
</dbReference>
<dbReference type="EC" id="2.3.2.26" evidence="2"/>
<evidence type="ECO:0000256" key="3">
    <source>
        <dbReference type="ARBA" id="ARBA00022679"/>
    </source>
</evidence>
<dbReference type="GO" id="GO:0061630">
    <property type="term" value="F:ubiquitin protein ligase activity"/>
    <property type="evidence" value="ECO:0007669"/>
    <property type="project" value="UniProtKB-EC"/>
</dbReference>
<dbReference type="EMBL" id="LFZO01000576">
    <property type="protein sequence ID" value="KXT05066.1"/>
    <property type="molecule type" value="Genomic_DNA"/>
</dbReference>
<dbReference type="SUPFAM" id="SSF56204">
    <property type="entry name" value="Hect, E3 ligase catalytic domain"/>
    <property type="match status" value="1"/>
</dbReference>
<dbReference type="Gene3D" id="3.30.2410.10">
    <property type="entry name" value="Hect, E3 ligase catalytic domain"/>
    <property type="match status" value="1"/>
</dbReference>